<comment type="caution">
    <text evidence="15">Lacks conserved residue(s) required for the propagation of feature annotation.</text>
</comment>
<keyword evidence="10" id="KW-0482">Metalloprotease</keyword>
<evidence type="ECO:0000256" key="11">
    <source>
        <dbReference type="ARBA" id="ARBA00023157"/>
    </source>
</evidence>
<evidence type="ECO:0000256" key="9">
    <source>
        <dbReference type="ARBA" id="ARBA00022833"/>
    </source>
</evidence>
<dbReference type="PANTHER" id="PTHR13723">
    <property type="entry name" value="ADAMTS A DISINTEGRIN AND METALLOPROTEASE WITH THROMBOSPONDIN MOTIFS PROTEASE"/>
    <property type="match status" value="1"/>
</dbReference>
<dbReference type="InterPro" id="IPR057401">
    <property type="entry name" value="Adt-1/2-like_dom"/>
</dbReference>
<evidence type="ECO:0000256" key="15">
    <source>
        <dbReference type="PROSITE-ProRule" id="PRU00276"/>
    </source>
</evidence>
<feature type="disulfide bond" evidence="14">
    <location>
        <begin position="397"/>
        <end position="423"/>
    </location>
</feature>
<accession>A0A6J2XV22</accession>
<feature type="binding site" evidence="13">
    <location>
        <position position="375"/>
    </location>
    <ligand>
        <name>Ca(2+)</name>
        <dbReference type="ChEBI" id="CHEBI:29108"/>
        <label>1</label>
    </ligand>
</feature>
<dbReference type="InterPro" id="IPR000884">
    <property type="entry name" value="TSP1_rpt"/>
</dbReference>
<keyword evidence="6" id="KW-0732">Signal</keyword>
<feature type="binding site" evidence="13">
    <location>
        <position position="437"/>
    </location>
    <ligand>
        <name>Ca(2+)</name>
        <dbReference type="ChEBI" id="CHEBI:29108"/>
        <label>1</label>
    </ligand>
</feature>
<dbReference type="GO" id="GO:0046872">
    <property type="term" value="F:metal ion binding"/>
    <property type="evidence" value="ECO:0007669"/>
    <property type="project" value="UniProtKB-KW"/>
</dbReference>
<evidence type="ECO:0000313" key="18">
    <source>
        <dbReference type="Proteomes" id="UP000504635"/>
    </source>
</evidence>
<reference evidence="19" key="1">
    <citation type="submission" date="2025-08" db="UniProtKB">
        <authorList>
            <consortium name="RefSeq"/>
        </authorList>
    </citation>
    <scope>IDENTIFICATION</scope>
    <source>
        <tissue evidence="19">Gonads</tissue>
    </source>
</reference>
<keyword evidence="4" id="KW-0645">Protease</keyword>
<sequence length="1090" mass="124286">MKYALFLFSYFYVILLVNFFQFVELSTPIFHDKTFGDVNDAEIVYPEVSRSTIFGEEITLIQISKWLLTFGEEENLHLSTDLEIQWIHENDSTSSSKENLPQCEYKTGTVQTLETTSRAAVSICQQDIPLLTGYFQIKENFYFFQPDYERKGRHYLFKRKEIQPSHTRSTRSVPPSNPDWLFNLTGDTFDIPGDDPDTDFELRRYQHHQDGPLPASDVTSLNKTLPENDESEIPLEYLRKGPSAEGVDRRYDEENGYFYDSAWSALSVHTHRWDGNNLPTRWLEIAVAVDHTLIQFHGKDKVQQYVLSLMNIVSAIYQDPSLGANLKLVISRLLLYEHNKHGVVRTGHAKKSLENVNIWNRKLHASLKPDQPRHDIAVWLTRLGLTHDGDKKAGNTCDEDALEGSVMAPMVAATFSKFSWSGCSKKEFQEKVSNWDCLTNPPSSTQGEILLNATLQTIFSMDEQCRMEFGDGYSMCRAFDVSEPCSHLWCGHKHNPFVCKTKKGPPLEGTECGFGKWCFNGYCSEITDTISKIPIVLNPQHGGWSIWGPWGPCSRSCGTGIQYRSRKCDNPKPSYGGKTCEGRTEDWQICSKGPCKNSYVDLRAEQCKMLPKIFPNPELQVTDTWLPYESDQDEQKCKFSCISDERKEIFMTNENLPDGTPCSYENQDNLCVQGVCYQVGCDGKLNSTISRDSCGVCGGDESECYKSNSTVHKVLKREITKISVLPKMARQIRLETVVNEYSSAKSSLAFVLKNRRKKGYIVAVPNTSIHSKIVDGVNFFYNRIGRLYKLWGFGPILAETIIMLISSEKNISNKINITYNTQYSIQKDFLLPSKRFVWIMGGWGPCSASCGGGRRQKTVACWDNQQDKLVKRKYCSLIQKPVTEVESCNKFGCDFKWVPGDWEPCSQTCGSNGLQYREIYCVPESLFGTVSNISAILANPWKYMVNPTKCAKNKPADVRECNRKPCFYYWEFGNWSQCSESCGTGITSRTAHCPADENGTCGEPPPPQRQICLGDYTRHNNKLCKGRRLKRCKEDTSKYCAFELLQRYCELRGFRSLCCKSCSDYIKRDRITNVNNFHDDIQVLTYQNMI</sequence>
<evidence type="ECO:0000256" key="2">
    <source>
        <dbReference type="ARBA" id="ARBA00022525"/>
    </source>
</evidence>
<keyword evidence="2" id="KW-0964">Secreted</keyword>
<feature type="disulfide bond" evidence="14">
    <location>
        <begin position="553"/>
        <end position="590"/>
    </location>
</feature>
<feature type="disulfide bond" evidence="14">
    <location>
        <begin position="465"/>
        <end position="490"/>
    </location>
</feature>
<dbReference type="InterPro" id="IPR024079">
    <property type="entry name" value="MetalloPept_cat_dom_sf"/>
</dbReference>
<organism evidence="18 19">
    <name type="scientific">Sitophilus oryzae</name>
    <name type="common">Rice weevil</name>
    <name type="synonym">Curculio oryzae</name>
    <dbReference type="NCBI Taxonomy" id="7048"/>
    <lineage>
        <taxon>Eukaryota</taxon>
        <taxon>Metazoa</taxon>
        <taxon>Ecdysozoa</taxon>
        <taxon>Arthropoda</taxon>
        <taxon>Hexapoda</taxon>
        <taxon>Insecta</taxon>
        <taxon>Pterygota</taxon>
        <taxon>Neoptera</taxon>
        <taxon>Endopterygota</taxon>
        <taxon>Coleoptera</taxon>
        <taxon>Polyphaga</taxon>
        <taxon>Cucujiformia</taxon>
        <taxon>Curculionidae</taxon>
        <taxon>Dryophthorinae</taxon>
        <taxon>Sitophilus</taxon>
    </lineage>
</organism>
<dbReference type="InterPro" id="IPR050439">
    <property type="entry name" value="ADAMTS_ADAMTS-like"/>
</dbReference>
<protein>
    <submittedName>
        <fullName evidence="19">A disintegrin and metalloproteinase with thrombospondin motifs 18-like isoform X2</fullName>
    </submittedName>
</protein>
<evidence type="ECO:0000256" key="7">
    <source>
        <dbReference type="ARBA" id="ARBA00022737"/>
    </source>
</evidence>
<dbReference type="Gene3D" id="2.20.100.10">
    <property type="entry name" value="Thrombospondin type-1 (TSP1) repeat"/>
    <property type="match status" value="4"/>
</dbReference>
<dbReference type="GO" id="GO:0030198">
    <property type="term" value="P:extracellular matrix organization"/>
    <property type="evidence" value="ECO:0007669"/>
    <property type="project" value="InterPro"/>
</dbReference>
<evidence type="ECO:0000256" key="3">
    <source>
        <dbReference type="ARBA" id="ARBA00022530"/>
    </source>
</evidence>
<dbReference type="SMART" id="SM00209">
    <property type="entry name" value="TSP1"/>
    <property type="match status" value="4"/>
</dbReference>
<feature type="disulfide bond" evidence="14">
    <location>
        <begin position="568"/>
        <end position="580"/>
    </location>
</feature>
<gene>
    <name evidence="19" type="primary">LOC115881319</name>
</gene>
<dbReference type="GO" id="GO:0006508">
    <property type="term" value="P:proteolysis"/>
    <property type="evidence" value="ECO:0007669"/>
    <property type="project" value="UniProtKB-KW"/>
</dbReference>
<dbReference type="Pfam" id="PF25379">
    <property type="entry name" value="Adt-1"/>
    <property type="match status" value="1"/>
</dbReference>
<feature type="disulfide bond" evidence="14">
    <location>
        <begin position="485"/>
        <end position="518"/>
    </location>
</feature>
<keyword evidence="8" id="KW-0378">Hydrolase</keyword>
<evidence type="ECO:0000313" key="19">
    <source>
        <dbReference type="RefSeq" id="XP_030754615.1"/>
    </source>
</evidence>
<keyword evidence="9" id="KW-0862">Zinc</keyword>
<keyword evidence="3" id="KW-0272">Extracellular matrix</keyword>
<dbReference type="FunFam" id="2.20.100.10:FF:000001">
    <property type="entry name" value="semaphorin-5A isoform X1"/>
    <property type="match status" value="1"/>
</dbReference>
<keyword evidence="13" id="KW-0106">Calcium</keyword>
<dbReference type="InterPro" id="IPR036383">
    <property type="entry name" value="TSP1_rpt_sf"/>
</dbReference>
<dbReference type="SUPFAM" id="SSF82895">
    <property type="entry name" value="TSP-1 type 1 repeat"/>
    <property type="match status" value="4"/>
</dbReference>
<dbReference type="SUPFAM" id="SSF55486">
    <property type="entry name" value="Metalloproteases ('zincins'), catalytic domain"/>
    <property type="match status" value="1"/>
</dbReference>
<feature type="disulfide bond" evidence="14">
    <location>
        <begin position="557"/>
        <end position="595"/>
    </location>
</feature>
<name>A0A6J2XV22_SITOR</name>
<dbReference type="PRINTS" id="PR01857">
    <property type="entry name" value="ADAMTSFAMILY"/>
</dbReference>
<evidence type="ECO:0000256" key="8">
    <source>
        <dbReference type="ARBA" id="ARBA00022801"/>
    </source>
</evidence>
<dbReference type="Pfam" id="PF19030">
    <property type="entry name" value="TSP1_ADAMTS"/>
    <property type="match status" value="3"/>
</dbReference>
<feature type="domain" description="Peptidase M12B" evidence="16">
    <location>
        <begin position="281"/>
        <end position="407"/>
    </location>
</feature>
<feature type="domain" description="PLAC" evidence="17">
    <location>
        <begin position="1020"/>
        <end position="1066"/>
    </location>
</feature>
<keyword evidence="11 14" id="KW-1015">Disulfide bond</keyword>
<dbReference type="Pfam" id="PF00090">
    <property type="entry name" value="TSP_1"/>
    <property type="match status" value="1"/>
</dbReference>
<feature type="binding site" evidence="13">
    <location>
        <position position="284"/>
    </location>
    <ligand>
        <name>Ca(2+)</name>
        <dbReference type="ChEBI" id="CHEBI:29108"/>
        <label>2</label>
    </ligand>
</feature>
<evidence type="ECO:0000256" key="6">
    <source>
        <dbReference type="ARBA" id="ARBA00022729"/>
    </source>
</evidence>
<evidence type="ECO:0000259" key="16">
    <source>
        <dbReference type="PROSITE" id="PS50215"/>
    </source>
</evidence>
<comment type="subcellular location">
    <subcellularLocation>
        <location evidence="1">Secreted</location>
        <location evidence="1">Extracellular space</location>
        <location evidence="1">Extracellular matrix</location>
    </subcellularLocation>
</comment>
<dbReference type="PANTHER" id="PTHR13723:SF304">
    <property type="entry name" value="A DISINTEGRIN AND METALLOPROTEINASE WITH THROMBOSPONDIN MOTIFS 2-LIKE PROTEIN"/>
    <property type="match status" value="1"/>
</dbReference>
<keyword evidence="18" id="KW-1185">Reference proteome</keyword>
<evidence type="ECO:0000256" key="10">
    <source>
        <dbReference type="ARBA" id="ARBA00023049"/>
    </source>
</evidence>
<dbReference type="InterPro" id="IPR010909">
    <property type="entry name" value="PLAC"/>
</dbReference>
<feature type="disulfide bond" evidence="14">
    <location>
        <begin position="512"/>
        <end position="523"/>
    </location>
</feature>
<dbReference type="InterPro" id="IPR013273">
    <property type="entry name" value="ADAMTS/ADAMTS-like"/>
</dbReference>
<dbReference type="OrthoDB" id="5855429at2759"/>
<evidence type="ECO:0000259" key="17">
    <source>
        <dbReference type="PROSITE" id="PS50900"/>
    </source>
</evidence>
<evidence type="ECO:0000256" key="4">
    <source>
        <dbReference type="ARBA" id="ARBA00022670"/>
    </source>
</evidence>
<evidence type="ECO:0000256" key="12">
    <source>
        <dbReference type="ARBA" id="ARBA00023180"/>
    </source>
</evidence>
<keyword evidence="7" id="KW-0677">Repeat</keyword>
<dbReference type="PROSITE" id="PS50092">
    <property type="entry name" value="TSP1"/>
    <property type="match status" value="4"/>
</dbReference>
<dbReference type="Pfam" id="PF17771">
    <property type="entry name" value="ADAMTS_CR_2"/>
    <property type="match status" value="1"/>
</dbReference>
<keyword evidence="12" id="KW-0325">Glycoprotein</keyword>
<feature type="binding site" evidence="13">
    <location>
        <position position="284"/>
    </location>
    <ligand>
        <name>Ca(2+)</name>
        <dbReference type="ChEBI" id="CHEBI:29108"/>
        <label>1</label>
    </ligand>
</feature>
<keyword evidence="5 13" id="KW-0479">Metal-binding</keyword>
<dbReference type="InterPro" id="IPR041645">
    <property type="entry name" value="ADAMTS_CR_2"/>
</dbReference>
<dbReference type="PROSITE" id="PS50900">
    <property type="entry name" value="PLAC"/>
    <property type="match status" value="1"/>
</dbReference>
<proteinExistence type="predicted"/>
<dbReference type="Gene3D" id="3.40.1620.60">
    <property type="match status" value="1"/>
</dbReference>
<dbReference type="PRINTS" id="PR01705">
    <property type="entry name" value="TSP1REPEAT"/>
</dbReference>
<dbReference type="PROSITE" id="PS50215">
    <property type="entry name" value="ADAM_MEPRO"/>
    <property type="match status" value="1"/>
</dbReference>
<feature type="disulfide bond" evidence="14">
    <location>
        <begin position="476"/>
        <end position="499"/>
    </location>
</feature>
<dbReference type="AlphaFoldDB" id="A0A6J2XV22"/>
<dbReference type="GO" id="GO:0004222">
    <property type="term" value="F:metalloendopeptidase activity"/>
    <property type="evidence" value="ECO:0007669"/>
    <property type="project" value="InterPro"/>
</dbReference>
<evidence type="ECO:0000256" key="5">
    <source>
        <dbReference type="ARBA" id="ARBA00022723"/>
    </source>
</evidence>
<evidence type="ECO:0000256" key="1">
    <source>
        <dbReference type="ARBA" id="ARBA00004498"/>
    </source>
</evidence>
<dbReference type="RefSeq" id="XP_030754615.1">
    <property type="nucleotide sequence ID" value="XM_030898755.1"/>
</dbReference>
<evidence type="ECO:0000256" key="13">
    <source>
        <dbReference type="PIRSR" id="PIRSR613273-2"/>
    </source>
</evidence>
<dbReference type="Gene3D" id="3.40.390.10">
    <property type="entry name" value="Collagenase (Catalytic Domain)"/>
    <property type="match status" value="2"/>
</dbReference>
<dbReference type="GeneID" id="115881319"/>
<dbReference type="GO" id="GO:0031012">
    <property type="term" value="C:extracellular matrix"/>
    <property type="evidence" value="ECO:0007669"/>
    <property type="project" value="TreeGrafter"/>
</dbReference>
<dbReference type="Gene3D" id="2.60.120.830">
    <property type="match status" value="1"/>
</dbReference>
<dbReference type="Proteomes" id="UP000504635">
    <property type="component" value="Unplaced"/>
</dbReference>
<evidence type="ECO:0000256" key="14">
    <source>
        <dbReference type="PIRSR" id="PIRSR613273-3"/>
    </source>
</evidence>
<dbReference type="InterPro" id="IPR001590">
    <property type="entry name" value="Peptidase_M12B"/>
</dbReference>